<proteinExistence type="predicted"/>
<gene>
    <name evidence="1" type="ORF">S01H1_27185</name>
</gene>
<accession>X0UHM6</accession>
<dbReference type="AlphaFoldDB" id="X0UHM6"/>
<organism evidence="1">
    <name type="scientific">marine sediment metagenome</name>
    <dbReference type="NCBI Taxonomy" id="412755"/>
    <lineage>
        <taxon>unclassified sequences</taxon>
        <taxon>metagenomes</taxon>
        <taxon>ecological metagenomes</taxon>
    </lineage>
</organism>
<reference evidence="1" key="1">
    <citation type="journal article" date="2014" name="Front. Microbiol.">
        <title>High frequency of phylogenetically diverse reductive dehalogenase-homologous genes in deep subseafloor sedimentary metagenomes.</title>
        <authorList>
            <person name="Kawai M."/>
            <person name="Futagami T."/>
            <person name="Toyoda A."/>
            <person name="Takaki Y."/>
            <person name="Nishi S."/>
            <person name="Hori S."/>
            <person name="Arai W."/>
            <person name="Tsubouchi T."/>
            <person name="Morono Y."/>
            <person name="Uchiyama I."/>
            <person name="Ito T."/>
            <person name="Fujiyama A."/>
            <person name="Inagaki F."/>
            <person name="Takami H."/>
        </authorList>
    </citation>
    <scope>NUCLEOTIDE SEQUENCE</scope>
    <source>
        <strain evidence="1">Expedition CK06-06</strain>
    </source>
</reference>
<dbReference type="EMBL" id="BARS01016532">
    <property type="protein sequence ID" value="GAF88000.1"/>
    <property type="molecule type" value="Genomic_DNA"/>
</dbReference>
<name>X0UHM6_9ZZZZ</name>
<feature type="non-terminal residue" evidence="1">
    <location>
        <position position="1"/>
    </location>
</feature>
<comment type="caution">
    <text evidence="1">The sequence shown here is derived from an EMBL/GenBank/DDBJ whole genome shotgun (WGS) entry which is preliminary data.</text>
</comment>
<sequence length="276" mass="30345">GVNGCPKKEEADVSTTGLSMSFVENAPPVSTAVNKEFAIYVDVTNKGGEYIIKDKARFYLRGIGQNLENVHSALSNDDTLAKESVFSNRLVFSEKAKFTFPLQNIFVLPLILTSCYDYGGVSQATICISASNESRVCSISGEKITSNTAGPIQITSLTESLVGNKLQLIFTITNKGSGQVYLFDTDCDKLEANDFSESQKQGKLNVEVRAKDNFKCRFQSERPPYGQILGASGVIPLGKVLCEKEISNEEYSSPFTIVMRYKYRDSINHNINILPA</sequence>
<evidence type="ECO:0000313" key="1">
    <source>
        <dbReference type="EMBL" id="GAF88000.1"/>
    </source>
</evidence>
<protein>
    <submittedName>
        <fullName evidence="1">Uncharacterized protein</fullName>
    </submittedName>
</protein>